<evidence type="ECO:0000313" key="4">
    <source>
        <dbReference type="EMBL" id="KRN54558.1"/>
    </source>
</evidence>
<keyword evidence="5" id="KW-1185">Reference proteome</keyword>
<feature type="coiled-coil region" evidence="1">
    <location>
        <begin position="62"/>
        <end position="104"/>
    </location>
</feature>
<keyword evidence="3" id="KW-0472">Membrane</keyword>
<comment type="caution">
    <text evidence="4">The sequence shown here is derived from an EMBL/GenBank/DDBJ whole genome shotgun (WGS) entry which is preliminary data.</text>
</comment>
<keyword evidence="3" id="KW-1133">Transmembrane helix</keyword>
<dbReference type="PATRIC" id="fig|1449336.4.peg.2179"/>
<feature type="transmembrane region" description="Helical" evidence="3">
    <location>
        <begin position="312"/>
        <end position="330"/>
    </location>
</feature>
<gene>
    <name evidence="4" type="ORF">IV74_GL002142</name>
</gene>
<evidence type="ECO:0000256" key="3">
    <source>
        <dbReference type="SAM" id="Phobius"/>
    </source>
</evidence>
<keyword evidence="3" id="KW-0812">Transmembrane</keyword>
<sequence length="446" mass="52315">MYDAERSSSMTDSSKRPNIKLSFNPVPLEETKEITNQMVDHVKETLNELITDSVSKVNSENLKRFEEKEAALEREYQEALNELVTEYEEKKRTLEKQIAIKEQAILRDAKLQAESILQKAFDESNEMYGFVQNEITELKDQLIVYQKEMEQEKIRQDSELANRLDELNKIYEAKHRQLEEELVEREQALLKDAKIEAEKTKNEAKKESTELLDETKVEVQDLKELATSEIISDKAAHQAKVSDDFLRLNKEKEWFSLYQEQVEERYADKEQKLYQKTQAELDQLELKVHELQNQTDFYQDIDEQRKEKSFSTGLYICLIAAVNVILLSVFRQATVILPILTAILGCYLIYTTLTDGRFEKKTKKVAKKNEWLIEKNDQFKKQIQDLETQIADLTAENSSLAENIQTHAELIKTVQSLENQLEEEQIDRKLIESENMNLRQRLMENK</sequence>
<accession>A0A0R2HQ12</accession>
<feature type="coiled-coil region" evidence="1">
    <location>
        <begin position="135"/>
        <end position="225"/>
    </location>
</feature>
<keyword evidence="1" id="KW-0175">Coiled coil</keyword>
<feature type="coiled-coil region" evidence="1">
    <location>
        <begin position="369"/>
        <end position="441"/>
    </location>
</feature>
<evidence type="ECO:0000256" key="1">
    <source>
        <dbReference type="SAM" id="Coils"/>
    </source>
</evidence>
<organism evidence="4 5">
    <name type="scientific">Carnobacterium divergens DSM 20623</name>
    <dbReference type="NCBI Taxonomy" id="1449336"/>
    <lineage>
        <taxon>Bacteria</taxon>
        <taxon>Bacillati</taxon>
        <taxon>Bacillota</taxon>
        <taxon>Bacilli</taxon>
        <taxon>Lactobacillales</taxon>
        <taxon>Carnobacteriaceae</taxon>
        <taxon>Carnobacterium</taxon>
    </lineage>
</organism>
<feature type="transmembrane region" description="Helical" evidence="3">
    <location>
        <begin position="336"/>
        <end position="353"/>
    </location>
</feature>
<proteinExistence type="predicted"/>
<dbReference type="EMBL" id="JQBS01000035">
    <property type="protein sequence ID" value="KRN54558.1"/>
    <property type="molecule type" value="Genomic_DNA"/>
</dbReference>
<reference evidence="4 5" key="1">
    <citation type="journal article" date="2015" name="Genome Announc.">
        <title>Expanding the biotechnology potential of lactobacilli through comparative genomics of 213 strains and associated genera.</title>
        <authorList>
            <person name="Sun Z."/>
            <person name="Harris H.M."/>
            <person name="McCann A."/>
            <person name="Guo C."/>
            <person name="Argimon S."/>
            <person name="Zhang W."/>
            <person name="Yang X."/>
            <person name="Jeffery I.B."/>
            <person name="Cooney J.C."/>
            <person name="Kagawa T.F."/>
            <person name="Liu W."/>
            <person name="Song Y."/>
            <person name="Salvetti E."/>
            <person name="Wrobel A."/>
            <person name="Rasinkangas P."/>
            <person name="Parkhill J."/>
            <person name="Rea M.C."/>
            <person name="O'Sullivan O."/>
            <person name="Ritari J."/>
            <person name="Douillard F.P."/>
            <person name="Paul Ross R."/>
            <person name="Yang R."/>
            <person name="Briner A.E."/>
            <person name="Felis G.E."/>
            <person name="de Vos W.M."/>
            <person name="Barrangou R."/>
            <person name="Klaenhammer T.R."/>
            <person name="Caufield P.W."/>
            <person name="Cui Y."/>
            <person name="Zhang H."/>
            <person name="O'Toole P.W."/>
        </authorList>
    </citation>
    <scope>NUCLEOTIDE SEQUENCE [LARGE SCALE GENOMIC DNA]</scope>
    <source>
        <strain evidence="4 5">DSM 20623</strain>
    </source>
</reference>
<name>A0A0R2HQ12_CARDV</name>
<evidence type="ECO:0000313" key="5">
    <source>
        <dbReference type="Proteomes" id="UP000051658"/>
    </source>
</evidence>
<dbReference type="Proteomes" id="UP000051658">
    <property type="component" value="Unassembled WGS sequence"/>
</dbReference>
<feature type="region of interest" description="Disordered" evidence="2">
    <location>
        <begin position="1"/>
        <end position="20"/>
    </location>
</feature>
<dbReference type="AlphaFoldDB" id="A0A0R2HQ12"/>
<protein>
    <submittedName>
        <fullName evidence="4">Uncharacterized protein</fullName>
    </submittedName>
</protein>
<feature type="coiled-coil region" evidence="1">
    <location>
        <begin position="267"/>
        <end position="301"/>
    </location>
</feature>
<evidence type="ECO:0000256" key="2">
    <source>
        <dbReference type="SAM" id="MobiDB-lite"/>
    </source>
</evidence>